<evidence type="ECO:0000256" key="2">
    <source>
        <dbReference type="SAM" id="MobiDB-lite"/>
    </source>
</evidence>
<dbReference type="SUPFAM" id="SSF57756">
    <property type="entry name" value="Retrovirus zinc finger-like domains"/>
    <property type="match status" value="4"/>
</dbReference>
<dbReference type="Gramene" id="Kaladp0056s0147.1.v1.1">
    <property type="protein sequence ID" value="Kaladp0056s0147.1.v1.1"/>
    <property type="gene ID" value="Kaladp0056s0147.v1.1"/>
</dbReference>
<keyword evidence="1" id="KW-0862">Zinc</keyword>
<protein>
    <recommendedName>
        <fullName evidence="3">CCHC-type domain-containing protein</fullName>
    </recommendedName>
</protein>
<evidence type="ECO:0000259" key="3">
    <source>
        <dbReference type="PROSITE" id="PS50158"/>
    </source>
</evidence>
<feature type="region of interest" description="Disordered" evidence="2">
    <location>
        <begin position="432"/>
        <end position="504"/>
    </location>
</feature>
<evidence type="ECO:0000313" key="4">
    <source>
        <dbReference type="EnsemblPlants" id="Kaladp0056s0147.1.v1.1"/>
    </source>
</evidence>
<dbReference type="InterPro" id="IPR001878">
    <property type="entry name" value="Znf_CCHC"/>
</dbReference>
<dbReference type="EnsemblPlants" id="Kaladp0056s0147.1.v1.1">
    <property type="protein sequence ID" value="Kaladp0056s0147.1.v1.1"/>
    <property type="gene ID" value="Kaladp0056s0147.v1.1"/>
</dbReference>
<evidence type="ECO:0000256" key="1">
    <source>
        <dbReference type="PROSITE-ProRule" id="PRU00047"/>
    </source>
</evidence>
<feature type="domain" description="CCHC-type" evidence="3">
    <location>
        <begin position="132"/>
        <end position="145"/>
    </location>
</feature>
<dbReference type="GO" id="GO:0008270">
    <property type="term" value="F:zinc ion binding"/>
    <property type="evidence" value="ECO:0007669"/>
    <property type="project" value="UniProtKB-KW"/>
</dbReference>
<organism evidence="4 5">
    <name type="scientific">Kalanchoe fedtschenkoi</name>
    <name type="common">Lavender scallops</name>
    <name type="synonym">South American air plant</name>
    <dbReference type="NCBI Taxonomy" id="63787"/>
    <lineage>
        <taxon>Eukaryota</taxon>
        <taxon>Viridiplantae</taxon>
        <taxon>Streptophyta</taxon>
        <taxon>Embryophyta</taxon>
        <taxon>Tracheophyta</taxon>
        <taxon>Spermatophyta</taxon>
        <taxon>Magnoliopsida</taxon>
        <taxon>eudicotyledons</taxon>
        <taxon>Gunneridae</taxon>
        <taxon>Pentapetalae</taxon>
        <taxon>Saxifragales</taxon>
        <taxon>Crassulaceae</taxon>
        <taxon>Kalanchoe</taxon>
    </lineage>
</organism>
<feature type="domain" description="CCHC-type" evidence="3">
    <location>
        <begin position="173"/>
        <end position="188"/>
    </location>
</feature>
<dbReference type="PROSITE" id="PS50158">
    <property type="entry name" value="ZF_CCHC"/>
    <property type="match status" value="5"/>
</dbReference>
<dbReference type="Gene3D" id="4.10.60.10">
    <property type="entry name" value="Zinc finger, CCHC-type"/>
    <property type="match status" value="6"/>
</dbReference>
<dbReference type="AlphaFoldDB" id="A0A7N0U7R3"/>
<dbReference type="PANTHER" id="PTHR46978">
    <property type="entry name" value="ZINC KNUCKLE (CCHC-TYPE) FAMILY PROTEIN"/>
    <property type="match status" value="1"/>
</dbReference>
<dbReference type="PANTHER" id="PTHR46978:SF1">
    <property type="entry name" value="ZINC KNUCKLE (CCHC-TYPE) FAMILY PROTEIN"/>
    <property type="match status" value="1"/>
</dbReference>
<reference evidence="4" key="1">
    <citation type="submission" date="2021-01" db="UniProtKB">
        <authorList>
            <consortium name="EnsemblPlants"/>
        </authorList>
    </citation>
    <scope>IDENTIFICATION</scope>
</reference>
<feature type="domain" description="CCHC-type" evidence="3">
    <location>
        <begin position="344"/>
        <end position="357"/>
    </location>
</feature>
<name>A0A7N0U7R3_KALFE</name>
<dbReference type="Pfam" id="PF00098">
    <property type="entry name" value="zf-CCHC"/>
    <property type="match status" value="5"/>
</dbReference>
<keyword evidence="1" id="KW-0479">Metal-binding</keyword>
<feature type="region of interest" description="Disordered" evidence="2">
    <location>
        <begin position="42"/>
        <end position="76"/>
    </location>
</feature>
<proteinExistence type="predicted"/>
<feature type="domain" description="CCHC-type" evidence="3">
    <location>
        <begin position="380"/>
        <end position="395"/>
    </location>
</feature>
<dbReference type="SMART" id="SM00343">
    <property type="entry name" value="ZnF_C2HC"/>
    <property type="match status" value="9"/>
</dbReference>
<evidence type="ECO:0000313" key="5">
    <source>
        <dbReference type="Proteomes" id="UP000594263"/>
    </source>
</evidence>
<dbReference type="Proteomes" id="UP000594263">
    <property type="component" value="Unplaced"/>
</dbReference>
<accession>A0A7N0U7R3</accession>
<sequence>MVEGDASDSPRSRCVSSSDDAAVRAKLAGCSDSDFVSNVDFTLSPFGSDACDKSKCKGKKRKRRPKKKGTSDADESIVTELVDDDGMKAANADGTTHAQTLAEPDQPDNLVLRKLLRGPRYFDPPDTSWGSCFNCGQQGHMTVNCTVEKKKRPCYYCGSTEHSFKKCTKGRDCFICKTGGHQAKDCPERCTSLKNGSIADKICLRCGDSGHDMFSCKNNYFYEDLKTMQCYVCNDFGHLSCHNSSDHILKEVSCYKCASQGHTGLACARLLGETAGTNSPTLCYNCGQGGHFARECPHPLKVQFYRSIHLMLDPYRNISVVHGTNLQACSKSRREMVDRAFSTCHSCGKEGHFSRDCSSSLKARSRLNGDFHGGKLGRSCRNCGAEGHFARECPNPVMGANSNDPDMASIYGETRFDEDGLATYSVPKRRGCWITEDPTDSPTPHREAKSSRKRGRWITEDPPESTPPQRKANKKNSWWPPATPTSWKHQIHPCNSGGQSSGSRSYRLNYSYLSREVDSQGSTQLVSPEISGIKVLQL</sequence>
<dbReference type="GO" id="GO:0003676">
    <property type="term" value="F:nucleic acid binding"/>
    <property type="evidence" value="ECO:0007669"/>
    <property type="project" value="InterPro"/>
</dbReference>
<dbReference type="InterPro" id="IPR036875">
    <property type="entry name" value="Znf_CCHC_sf"/>
</dbReference>
<feature type="compositionally biased region" description="Basic residues" evidence="2">
    <location>
        <begin position="56"/>
        <end position="68"/>
    </location>
</feature>
<keyword evidence="5" id="KW-1185">Reference proteome</keyword>
<keyword evidence="1" id="KW-0863">Zinc-finger</keyword>
<feature type="domain" description="CCHC-type" evidence="3">
    <location>
        <begin position="283"/>
        <end position="297"/>
    </location>
</feature>